<dbReference type="AlphaFoldDB" id="A0A022Q6S6"/>
<name>A0A022Q6S6_ERYGU</name>
<dbReference type="STRING" id="4155.A0A022Q6S6"/>
<evidence type="ECO:0000313" key="2">
    <source>
        <dbReference type="EMBL" id="EYU23671.1"/>
    </source>
</evidence>
<dbReference type="PANTHER" id="PTHR47681:SF3">
    <property type="entry name" value="PHOSPHATIDYLINOSITOL N-ACETYLGLUCOSAMINYLTRANSFERASE SUBUNIT P-RELATED"/>
    <property type="match status" value="1"/>
</dbReference>
<reference evidence="2 3" key="1">
    <citation type="journal article" date="2013" name="Proc. Natl. Acad. Sci. U.S.A.">
        <title>Fine-scale variation in meiotic recombination in Mimulus inferred from population shotgun sequencing.</title>
        <authorList>
            <person name="Hellsten U."/>
            <person name="Wright K.M."/>
            <person name="Jenkins J."/>
            <person name="Shu S."/>
            <person name="Yuan Y."/>
            <person name="Wessler S.R."/>
            <person name="Schmutz J."/>
            <person name="Willis J.H."/>
            <person name="Rokhsar D.S."/>
        </authorList>
    </citation>
    <scope>NUCLEOTIDE SEQUENCE [LARGE SCALE GENOMIC DNA]</scope>
    <source>
        <strain evidence="3">cv. DUN x IM62</strain>
    </source>
</reference>
<evidence type="ECO:0000256" key="1">
    <source>
        <dbReference type="SAM" id="Phobius"/>
    </source>
</evidence>
<keyword evidence="1" id="KW-0472">Membrane</keyword>
<keyword evidence="1" id="KW-0812">Transmembrane</keyword>
<sequence>MEERCSVNSPRRILSFSRNRRAKVSFPDADHRSPTDQGPKLSEVYGFVGSITTVVSTAWISGLVQTLLYADFFYYYFQRYDDNNSDTHRNLSKVCFVF</sequence>
<dbReference type="EMBL" id="KI632161">
    <property type="protein sequence ID" value="EYU23671.1"/>
    <property type="molecule type" value="Genomic_DNA"/>
</dbReference>
<accession>A0A022Q6S6</accession>
<dbReference type="PANTHER" id="PTHR47681">
    <property type="entry name" value="PHOSPHATIDYLINOSITOL N-ACETYLGLUCOSAMINYLTRANSFERASE SUBUNIT P-RELATED"/>
    <property type="match status" value="1"/>
</dbReference>
<keyword evidence="3" id="KW-1185">Reference proteome</keyword>
<organism evidence="2 3">
    <name type="scientific">Erythranthe guttata</name>
    <name type="common">Yellow monkey flower</name>
    <name type="synonym">Mimulus guttatus</name>
    <dbReference type="NCBI Taxonomy" id="4155"/>
    <lineage>
        <taxon>Eukaryota</taxon>
        <taxon>Viridiplantae</taxon>
        <taxon>Streptophyta</taxon>
        <taxon>Embryophyta</taxon>
        <taxon>Tracheophyta</taxon>
        <taxon>Spermatophyta</taxon>
        <taxon>Magnoliopsida</taxon>
        <taxon>eudicotyledons</taxon>
        <taxon>Gunneridae</taxon>
        <taxon>Pentapetalae</taxon>
        <taxon>asterids</taxon>
        <taxon>lamiids</taxon>
        <taxon>Lamiales</taxon>
        <taxon>Phrymaceae</taxon>
        <taxon>Erythranthe</taxon>
    </lineage>
</organism>
<gene>
    <name evidence="2" type="ORF">MIMGU_mgv1a026229mg</name>
</gene>
<dbReference type="Proteomes" id="UP000030748">
    <property type="component" value="Unassembled WGS sequence"/>
</dbReference>
<protein>
    <submittedName>
        <fullName evidence="2">Uncharacterized protein</fullName>
    </submittedName>
</protein>
<feature type="transmembrane region" description="Helical" evidence="1">
    <location>
        <begin position="44"/>
        <end position="70"/>
    </location>
</feature>
<keyword evidence="1" id="KW-1133">Transmembrane helix</keyword>
<proteinExistence type="predicted"/>
<evidence type="ECO:0000313" key="3">
    <source>
        <dbReference type="Proteomes" id="UP000030748"/>
    </source>
</evidence>